<evidence type="ECO:0000313" key="2">
    <source>
        <dbReference type="EMBL" id="KKT68078.1"/>
    </source>
</evidence>
<keyword evidence="1" id="KW-0812">Transmembrane</keyword>
<accession>A0A0G1J9N6</accession>
<evidence type="ECO:0000313" key="3">
    <source>
        <dbReference type="Proteomes" id="UP000034154"/>
    </source>
</evidence>
<dbReference type="Proteomes" id="UP000034154">
    <property type="component" value="Unassembled WGS sequence"/>
</dbReference>
<dbReference type="EMBL" id="LCJB01000088">
    <property type="protein sequence ID" value="KKT68078.1"/>
    <property type="molecule type" value="Genomic_DNA"/>
</dbReference>
<feature type="transmembrane region" description="Helical" evidence="1">
    <location>
        <begin position="99"/>
        <end position="115"/>
    </location>
</feature>
<feature type="transmembrane region" description="Helical" evidence="1">
    <location>
        <begin position="41"/>
        <end position="61"/>
    </location>
</feature>
<keyword evidence="1" id="KW-0472">Membrane</keyword>
<proteinExistence type="predicted"/>
<feature type="transmembrane region" description="Helical" evidence="1">
    <location>
        <begin position="150"/>
        <end position="167"/>
    </location>
</feature>
<protein>
    <submittedName>
        <fullName evidence="2">Uncharacterized protein</fullName>
    </submittedName>
</protein>
<feature type="transmembrane region" description="Helical" evidence="1">
    <location>
        <begin position="68"/>
        <end position="87"/>
    </location>
</feature>
<comment type="caution">
    <text evidence="2">The sequence shown here is derived from an EMBL/GenBank/DDBJ whole genome shotgun (WGS) entry which is preliminary data.</text>
</comment>
<sequence length="195" mass="21745">MENKKLDKTSVAFGLIAAAIHLSAYFIYNRQMFLGNTRPNAATWGLLLTISTMNCVSYFFMNRDWGKIVLPATSTLATFITFGYAVTGGKFSGFGNYDIVAGAISLIAAGAWWYFQKDGLANLILQIAVTASFVPTFIGTWNNPTNESCLPWFFWTSAYIFLLASVLRRRKSWMDFIYPSNCLVLHATVGLLALR</sequence>
<organism evidence="2 3">
    <name type="scientific">Candidatus Uhrbacteria bacterium GW2011_GWF2_44_350</name>
    <dbReference type="NCBI Taxonomy" id="1619000"/>
    <lineage>
        <taxon>Bacteria</taxon>
        <taxon>Candidatus Uhriibacteriota</taxon>
    </lineage>
</organism>
<evidence type="ECO:0000256" key="1">
    <source>
        <dbReference type="SAM" id="Phobius"/>
    </source>
</evidence>
<name>A0A0G1J9N6_9BACT</name>
<feature type="transmembrane region" description="Helical" evidence="1">
    <location>
        <begin position="120"/>
        <end position="138"/>
    </location>
</feature>
<reference evidence="2 3" key="1">
    <citation type="journal article" date="2015" name="Nature">
        <title>rRNA introns, odd ribosomes, and small enigmatic genomes across a large radiation of phyla.</title>
        <authorList>
            <person name="Brown C.T."/>
            <person name="Hug L.A."/>
            <person name="Thomas B.C."/>
            <person name="Sharon I."/>
            <person name="Castelle C.J."/>
            <person name="Singh A."/>
            <person name="Wilkins M.J."/>
            <person name="Williams K.H."/>
            <person name="Banfield J.F."/>
        </authorList>
    </citation>
    <scope>NUCLEOTIDE SEQUENCE [LARGE SCALE GENOMIC DNA]</scope>
</reference>
<keyword evidence="1" id="KW-1133">Transmembrane helix</keyword>
<dbReference type="AlphaFoldDB" id="A0A0G1J9N6"/>
<feature type="transmembrane region" description="Helical" evidence="1">
    <location>
        <begin position="12"/>
        <end position="29"/>
    </location>
</feature>
<gene>
    <name evidence="2" type="ORF">UW63_C0088G0003</name>
</gene>